<sequence>MGALHTAYPDDIEVQAFYGLALAASIGQEDPVADARKALAVLEPGFIAHPDHPVYPYETDLKKVWSIDDDDNGHDNMDHSAMPGMKMN</sequence>
<evidence type="ECO:0000313" key="1">
    <source>
        <dbReference type="EMBL" id="XCB22095.1"/>
    </source>
</evidence>
<accession>A0AAU7Z0Q8</accession>
<proteinExistence type="predicted"/>
<protein>
    <submittedName>
        <fullName evidence="1">Uncharacterized protein</fullName>
    </submittedName>
</protein>
<organism evidence="1">
    <name type="scientific">Tunturiibacter gelidiferens</name>
    <dbReference type="NCBI Taxonomy" id="3069689"/>
    <lineage>
        <taxon>Bacteria</taxon>
        <taxon>Pseudomonadati</taxon>
        <taxon>Acidobacteriota</taxon>
        <taxon>Terriglobia</taxon>
        <taxon>Terriglobales</taxon>
        <taxon>Acidobacteriaceae</taxon>
        <taxon>Tunturiibacter</taxon>
    </lineage>
</organism>
<gene>
    <name evidence="1" type="ORF">RBB81_21345</name>
</gene>
<reference evidence="1" key="1">
    <citation type="submission" date="2023-08" db="EMBL/GenBank/DDBJ databases">
        <authorList>
            <person name="Messyasz A."/>
            <person name="Mannisto M.K."/>
            <person name="Kerkhof L.J."/>
            <person name="Haggblom M."/>
        </authorList>
    </citation>
    <scope>NUCLEOTIDE SEQUENCE</scope>
    <source>
        <strain evidence="1">M8UP39</strain>
    </source>
</reference>
<dbReference type="KEGG" id="tgi:RBB81_21345"/>
<dbReference type="AlphaFoldDB" id="A0AAU7Z0Q8"/>
<reference evidence="1" key="2">
    <citation type="journal article" date="2024" name="Environ. Microbiol.">
        <title>Genome analysis and description of Tunturibacter gen. nov. expands the diversity of Terriglobia in tundra soils.</title>
        <authorList>
            <person name="Messyasz A."/>
            <person name="Mannisto M.K."/>
            <person name="Kerkhof L.J."/>
            <person name="Haggblom M.M."/>
        </authorList>
    </citation>
    <scope>NUCLEOTIDE SEQUENCE</scope>
    <source>
        <strain evidence="1">M8UP39</strain>
    </source>
</reference>
<name>A0AAU7Z0Q8_9BACT</name>
<dbReference type="RefSeq" id="WP_353072091.1">
    <property type="nucleotide sequence ID" value="NZ_CP132938.1"/>
</dbReference>
<dbReference type="EMBL" id="CP132938">
    <property type="protein sequence ID" value="XCB22095.1"/>
    <property type="molecule type" value="Genomic_DNA"/>
</dbReference>